<dbReference type="InterPro" id="IPR001214">
    <property type="entry name" value="SET_dom"/>
</dbReference>
<dbReference type="EMBL" id="JAODUP010000033">
    <property type="protein sequence ID" value="KAK2166957.1"/>
    <property type="molecule type" value="Genomic_DNA"/>
</dbReference>
<gene>
    <name evidence="2" type="ORF">LSH36_33g08030</name>
</gene>
<dbReference type="Pfam" id="PF21549">
    <property type="entry name" value="PRDM2_PR"/>
    <property type="match status" value="2"/>
</dbReference>
<dbReference type="SMART" id="SM00317">
    <property type="entry name" value="SET"/>
    <property type="match status" value="2"/>
</dbReference>
<evidence type="ECO:0000313" key="2">
    <source>
        <dbReference type="EMBL" id="KAK2166957.1"/>
    </source>
</evidence>
<evidence type="ECO:0000259" key="1">
    <source>
        <dbReference type="PROSITE" id="PS50280"/>
    </source>
</evidence>
<protein>
    <recommendedName>
        <fullName evidence="1">SET domain-containing protein</fullName>
    </recommendedName>
</protein>
<dbReference type="AlphaFoldDB" id="A0AAD9NE47"/>
<comment type="caution">
    <text evidence="2">The sequence shown here is derived from an EMBL/GenBank/DDBJ whole genome shotgun (WGS) entry which is preliminary data.</text>
</comment>
<reference evidence="2" key="1">
    <citation type="journal article" date="2023" name="Mol. Biol. Evol.">
        <title>Third-Generation Sequencing Reveals the Adaptive Role of the Epigenome in Three Deep-Sea Polychaetes.</title>
        <authorList>
            <person name="Perez M."/>
            <person name="Aroh O."/>
            <person name="Sun Y."/>
            <person name="Lan Y."/>
            <person name="Juniper S.K."/>
            <person name="Young C.R."/>
            <person name="Angers B."/>
            <person name="Qian P.Y."/>
        </authorList>
    </citation>
    <scope>NUCLEOTIDE SEQUENCE</scope>
    <source>
        <strain evidence="2">P08H-3</strain>
    </source>
</reference>
<feature type="domain" description="SET" evidence="1">
    <location>
        <begin position="1"/>
        <end position="299"/>
    </location>
</feature>
<dbReference type="PROSITE" id="PS50280">
    <property type="entry name" value="SET"/>
    <property type="match status" value="1"/>
</dbReference>
<name>A0AAD9NE47_9ANNE</name>
<dbReference type="SUPFAM" id="SSF82199">
    <property type="entry name" value="SET domain"/>
    <property type="match status" value="3"/>
</dbReference>
<evidence type="ECO:0000313" key="3">
    <source>
        <dbReference type="Proteomes" id="UP001208570"/>
    </source>
</evidence>
<sequence length="315" mass="36309">MKPSTIPNANLGVFATTFIPKNTWLGEYEGDIVPSTLLEKDLLEYAWNGYTDDEVFHYIDGAHPERSNWLRFINSPNHYRDENISSHQCYGRVFYRTKKDLSLLVFHTERGERYHGDTSSSNHSTLPNAGLGVFATTFIAKNTWLGEYEGDIMPIADGEFSTLDYAWGVPTGTPYRAWRTLPWRYFVIKPTNLPYADVGVFATTFIPKNTWLGEYEGDILPSQLVVEDILEHAWSAYTDGKEFHRIDAASVERSNWLRFVNCPNHQSEENISSHFCFGRVFFRTNTDIYPGQELLVYYGDGFAEYLGVYDYYYST</sequence>
<dbReference type="Gene3D" id="2.170.270.10">
    <property type="entry name" value="SET domain"/>
    <property type="match status" value="3"/>
</dbReference>
<keyword evidence="3" id="KW-1185">Reference proteome</keyword>
<dbReference type="Proteomes" id="UP001208570">
    <property type="component" value="Unassembled WGS sequence"/>
</dbReference>
<proteinExistence type="predicted"/>
<organism evidence="2 3">
    <name type="scientific">Paralvinella palmiformis</name>
    <dbReference type="NCBI Taxonomy" id="53620"/>
    <lineage>
        <taxon>Eukaryota</taxon>
        <taxon>Metazoa</taxon>
        <taxon>Spiralia</taxon>
        <taxon>Lophotrochozoa</taxon>
        <taxon>Annelida</taxon>
        <taxon>Polychaeta</taxon>
        <taxon>Sedentaria</taxon>
        <taxon>Canalipalpata</taxon>
        <taxon>Terebellida</taxon>
        <taxon>Terebelliformia</taxon>
        <taxon>Alvinellidae</taxon>
        <taxon>Paralvinella</taxon>
    </lineage>
</organism>
<dbReference type="InterPro" id="IPR046341">
    <property type="entry name" value="SET_dom_sf"/>
</dbReference>
<accession>A0AAD9NE47</accession>